<dbReference type="AlphaFoldDB" id="A0A4Q4SVS6"/>
<evidence type="ECO:0000313" key="14">
    <source>
        <dbReference type="Proteomes" id="UP000293360"/>
    </source>
</evidence>
<dbReference type="Gene3D" id="1.10.10.10">
    <property type="entry name" value="Winged helix-like DNA-binding domain superfamily/Winged helix DNA-binding domain"/>
    <property type="match status" value="2"/>
</dbReference>
<dbReference type="InterPro" id="IPR036388">
    <property type="entry name" value="WH-like_DNA-bd_sf"/>
</dbReference>
<dbReference type="Proteomes" id="UP000293360">
    <property type="component" value="Unassembled WGS sequence"/>
</dbReference>
<evidence type="ECO:0000256" key="9">
    <source>
        <dbReference type="SAM" id="MobiDB-lite"/>
    </source>
</evidence>
<comment type="subunit">
    <text evidence="3 8">Component of the RNA polymerase III (Pol III) complex consisting of 17 subunits.</text>
</comment>
<dbReference type="Pfam" id="PF08221">
    <property type="entry name" value="HTH_9"/>
    <property type="match status" value="1"/>
</dbReference>
<dbReference type="PANTHER" id="PTHR12949:SF0">
    <property type="entry name" value="DNA-DIRECTED RNA POLYMERASE III SUBUNIT RPC3"/>
    <property type="match status" value="1"/>
</dbReference>
<dbReference type="GO" id="GO:0006351">
    <property type="term" value="P:DNA-templated transcription"/>
    <property type="evidence" value="ECO:0007669"/>
    <property type="project" value="InterPro"/>
</dbReference>
<evidence type="ECO:0000256" key="3">
    <source>
        <dbReference type="ARBA" id="ARBA00011206"/>
    </source>
</evidence>
<dbReference type="EMBL" id="QJNU01000810">
    <property type="protein sequence ID" value="RYO85579.1"/>
    <property type="molecule type" value="Genomic_DNA"/>
</dbReference>
<proteinExistence type="inferred from homology"/>
<keyword evidence="14" id="KW-1185">Reference proteome</keyword>
<gene>
    <name evidence="13" type="ORF">DL764_009152</name>
</gene>
<comment type="similarity">
    <text evidence="2 8">Belongs to the RNA polymerase beta chain family.</text>
</comment>
<dbReference type="STRING" id="155417.A0A4Q4SVS6"/>
<organism evidence="13 14">
    <name type="scientific">Monosporascus ibericus</name>
    <dbReference type="NCBI Taxonomy" id="155417"/>
    <lineage>
        <taxon>Eukaryota</taxon>
        <taxon>Fungi</taxon>
        <taxon>Dikarya</taxon>
        <taxon>Ascomycota</taxon>
        <taxon>Pezizomycotina</taxon>
        <taxon>Sordariomycetes</taxon>
        <taxon>Xylariomycetidae</taxon>
        <taxon>Xylariales</taxon>
        <taxon>Xylariales incertae sedis</taxon>
        <taxon>Monosporascus</taxon>
    </lineage>
</organism>
<protein>
    <recommendedName>
        <fullName evidence="8">DNA-directed RNA polymerase III subunit RPC3</fullName>
        <shortName evidence="8">RNA polymerase III subunit C3</shortName>
    </recommendedName>
</protein>
<dbReference type="InterPro" id="IPR013197">
    <property type="entry name" value="RNA_pol_III_RPC82-rel_HTH"/>
</dbReference>
<keyword evidence="5 8" id="KW-0804">Transcription</keyword>
<dbReference type="PANTHER" id="PTHR12949">
    <property type="entry name" value="RNA POLYMERASE III DNA DIRECTED -RELATED"/>
    <property type="match status" value="1"/>
</dbReference>
<evidence type="ECO:0000256" key="5">
    <source>
        <dbReference type="ARBA" id="ARBA00023163"/>
    </source>
</evidence>
<name>A0A4Q4SVS6_9PEZI</name>
<feature type="compositionally biased region" description="Polar residues" evidence="9">
    <location>
        <begin position="157"/>
        <end position="172"/>
    </location>
</feature>
<evidence type="ECO:0000259" key="10">
    <source>
        <dbReference type="Pfam" id="PF05645"/>
    </source>
</evidence>
<evidence type="ECO:0000256" key="6">
    <source>
        <dbReference type="ARBA" id="ARBA00023242"/>
    </source>
</evidence>
<sequence>MAQTKNVAELCVLLVSEIYGQLPSRIISALFIKGRSTATQLAVHTALNQRQVRHGLAVLVQQNAVFHLSDPDSSVAHYDVNPDAVYNLVRSGKILETVRENYGDIAKGLVQDVLVLGHIKISDLVEAYKDKARDGENEPVNGIVKDEREEDDDDGLNGNSNHANGVNGSSVNGFAAEEDEKDQIAQAYFHLARLLAAGVLEPVSSMMFQSPTDLKTAIEHEVLRNDFPTGIRGIKQKRELEAAVAKKADEFQQSRTSLKRRLEAEFDHEASVKRRRLLNGSGTSNGTSGAGAVDLLMEHLDVAIRVNYEKCLVELRNSKLAQYAEDLIGETTAQVYATLLTALSKKINRCQVDPMTNTEDDADAFTGPSVNTLEIFEHLSPSIDVSTGIGIPAAGMVDQHCAEKIRRFPPKPKAPVLQSSLEAGDEIMGSDDEDYDRSDEVGFGANVFYGDFAESKPDMNGVNGGGAHSDDAASARAQRMRQMRQHLLLLAESKEGFVRHCGGNDRGEWTVDFEHIMSRLRLMELDILIEESFGRKGLRLVRVLREKGKLDDKMLPNIALMRKPDVHVKMAEMEMAGFLDVQEVPRDNQRLASRTIFFWFFDEERTIKRTLDNTYKSMVRCLQRLEVERKKKRNVLAVAERKDVQGMEEEKLRGDVYNEYRQFLEIEKKLLGQVSKLDDLVAVFRDY</sequence>
<evidence type="ECO:0000256" key="2">
    <source>
        <dbReference type="ARBA" id="ARBA00006835"/>
    </source>
</evidence>
<dbReference type="GO" id="GO:0003697">
    <property type="term" value="F:single-stranded DNA binding"/>
    <property type="evidence" value="ECO:0007669"/>
    <property type="project" value="UniProtKB-UniRule"/>
</dbReference>
<dbReference type="InterPro" id="IPR055207">
    <property type="entry name" value="POLR3C_WHD"/>
</dbReference>
<feature type="domain" description="RNA polymerase III subunit RPC82-related helix-turn-helix" evidence="11">
    <location>
        <begin position="9"/>
        <end position="68"/>
    </location>
</feature>
<comment type="caution">
    <text evidence="13">The sequence shown here is derived from an EMBL/GenBank/DDBJ whole genome shotgun (WGS) entry which is preliminary data.</text>
</comment>
<feature type="region of interest" description="Disordered" evidence="9">
    <location>
        <begin position="135"/>
        <end position="172"/>
    </location>
</feature>
<dbReference type="InterPro" id="IPR039748">
    <property type="entry name" value="RPC3"/>
</dbReference>
<dbReference type="Pfam" id="PF22536">
    <property type="entry name" value="WHD_POLR3C"/>
    <property type="match status" value="1"/>
</dbReference>
<evidence type="ECO:0000256" key="1">
    <source>
        <dbReference type="ARBA" id="ARBA00004123"/>
    </source>
</evidence>
<evidence type="ECO:0000259" key="12">
    <source>
        <dbReference type="Pfam" id="PF22536"/>
    </source>
</evidence>
<keyword evidence="4 8" id="KW-0240">DNA-directed RNA polymerase</keyword>
<dbReference type="Pfam" id="PF05645">
    <property type="entry name" value="RNA_pol_Rpc82"/>
    <property type="match status" value="1"/>
</dbReference>
<dbReference type="GO" id="GO:0005666">
    <property type="term" value="C:RNA polymerase III complex"/>
    <property type="evidence" value="ECO:0007669"/>
    <property type="project" value="UniProtKB-UniRule"/>
</dbReference>
<keyword evidence="6 8" id="KW-0539">Nucleus</keyword>
<evidence type="ECO:0000259" key="11">
    <source>
        <dbReference type="Pfam" id="PF08221"/>
    </source>
</evidence>
<comment type="function">
    <text evidence="7 8">DNA-dependent RNA polymerase catalyzes the transcription of DNA into RNA using the four ribonucleoside triphosphates as substrates. Specific core component of RNA polymerase III which synthesizes small RNAs, such as 5S rRNA and tRNAs.</text>
</comment>
<feature type="domain" description="RNA polymerase III Rpc82 C -terminal" evidence="10">
    <location>
        <begin position="191"/>
        <end position="520"/>
    </location>
</feature>
<comment type="subcellular location">
    <subcellularLocation>
        <location evidence="1 8">Nucleus</location>
    </subcellularLocation>
</comment>
<reference evidence="13 14" key="1">
    <citation type="submission" date="2018-06" db="EMBL/GenBank/DDBJ databases">
        <title>Complete Genomes of Monosporascus.</title>
        <authorList>
            <person name="Robinson A.J."/>
            <person name="Natvig D.O."/>
        </authorList>
    </citation>
    <scope>NUCLEOTIDE SEQUENCE [LARGE SCALE GENOMIC DNA]</scope>
    <source>
        <strain evidence="13 14">CBS 110550</strain>
    </source>
</reference>
<evidence type="ECO:0000313" key="13">
    <source>
        <dbReference type="EMBL" id="RYO85579.1"/>
    </source>
</evidence>
<dbReference type="InterPro" id="IPR008806">
    <property type="entry name" value="RNA_pol_III_Rpc82_C"/>
</dbReference>
<accession>A0A4Q4SVS6</accession>
<feature type="domain" description="DNA-directed RNA polymerase III subunit RPC3 winged-helix" evidence="12">
    <location>
        <begin position="527"/>
        <end position="600"/>
    </location>
</feature>
<evidence type="ECO:0000256" key="4">
    <source>
        <dbReference type="ARBA" id="ARBA00022478"/>
    </source>
</evidence>
<evidence type="ECO:0000256" key="7">
    <source>
        <dbReference type="ARBA" id="ARBA00025127"/>
    </source>
</evidence>
<evidence type="ECO:0000256" key="8">
    <source>
        <dbReference type="RuleBase" id="RU367076"/>
    </source>
</evidence>
<dbReference type="OrthoDB" id="272392at2759"/>